<evidence type="ECO:0000259" key="1">
    <source>
        <dbReference type="Pfam" id="PF07905"/>
    </source>
</evidence>
<organism evidence="3 4">
    <name type="scientific">Streptomyces chartreusis NRRL 3882</name>
    <dbReference type="NCBI Taxonomy" id="1079985"/>
    <lineage>
        <taxon>Bacteria</taxon>
        <taxon>Bacillati</taxon>
        <taxon>Actinomycetota</taxon>
        <taxon>Actinomycetes</taxon>
        <taxon>Kitasatosporales</taxon>
        <taxon>Streptomycetaceae</taxon>
        <taxon>Streptomyces</taxon>
    </lineage>
</organism>
<sequence length="557" mass="58135">MPPTLASLVHHSALKLTVRAGEDRLDVPVRWAHVSELADPVPYMEGGELLLVTALKLDAEDPEAMRRYVRRLVGAGVVGLGFAVGVNYEEIPKALVDAAEEEGLPLLEVPRRTPFLAISKAVSAAIAADQYRAVTAGFAAQRELTRQAQTGGPEGLLAALAAQVDGWAALYDASGAVVATAPEWAGRRAARLTGDVQRLRDRPAPASSVVGGPENEDRVELHTIGTGRRPRAALAVGTAATLGTAERYAVHSAIALLTLTTERSRSLQAAEQRVGAAVLRMLLAGEPDHARAVAGDLYGGLLDAPFRMLVAERVPVSASAALARAEARPGAPAVERPSAAALAVADTGGDPLAALADVVESAAARAGEAVLVVPEGERLVVLAADGGAAAAACGEYAAALESARAGVREKVPAGEDHELVVGLSAPAGPIAASAAYKQAEQALSVARRRGRVLVEHEQVAAGSVLPLLADDAVRAFADGMLRPLYEHDATGRGDLVASLRAWLSKHGQWDAAAADLGVHRHTLRYRMRRVEEILGRSLDDPDARMELWLALKATSTD</sequence>
<dbReference type="EMBL" id="LT963352">
    <property type="protein sequence ID" value="SOR78702.1"/>
    <property type="molecule type" value="Genomic_DNA"/>
</dbReference>
<dbReference type="Pfam" id="PF13556">
    <property type="entry name" value="HTH_30"/>
    <property type="match status" value="1"/>
</dbReference>
<reference evidence="4" key="1">
    <citation type="submission" date="2017-11" db="EMBL/GenBank/DDBJ databases">
        <authorList>
            <person name="Wibberg D."/>
        </authorList>
    </citation>
    <scope>NUCLEOTIDE SEQUENCE [LARGE SCALE GENOMIC DNA]</scope>
</reference>
<dbReference type="AlphaFoldDB" id="A0A2N9B5V3"/>
<protein>
    <submittedName>
        <fullName evidence="3">Purine catabolism regulatory protein</fullName>
    </submittedName>
</protein>
<accession>A0A2N9B5V3</accession>
<gene>
    <name evidence="3" type="primary">pucR_2</name>
    <name evidence="3" type="ORF">SCNRRL3882_2169</name>
</gene>
<evidence type="ECO:0000313" key="4">
    <source>
        <dbReference type="Proteomes" id="UP000235464"/>
    </source>
</evidence>
<dbReference type="Proteomes" id="UP000235464">
    <property type="component" value="Chromosome I"/>
</dbReference>
<proteinExistence type="predicted"/>
<dbReference type="Pfam" id="PF07905">
    <property type="entry name" value="PucR"/>
    <property type="match status" value="1"/>
</dbReference>
<dbReference type="PANTHER" id="PTHR33744:SF1">
    <property type="entry name" value="DNA-BINDING TRANSCRIPTIONAL ACTIVATOR ADER"/>
    <property type="match status" value="1"/>
</dbReference>
<dbReference type="Gene3D" id="1.10.10.2840">
    <property type="entry name" value="PucR C-terminal helix-turn-helix domain"/>
    <property type="match status" value="1"/>
</dbReference>
<dbReference type="PANTHER" id="PTHR33744">
    <property type="entry name" value="CARBOHYDRATE DIACID REGULATOR"/>
    <property type="match status" value="1"/>
</dbReference>
<dbReference type="InterPro" id="IPR042070">
    <property type="entry name" value="PucR_C-HTH_sf"/>
</dbReference>
<dbReference type="RefSeq" id="WP_010044381.1">
    <property type="nucleotide sequence ID" value="NZ_LT962942.1"/>
</dbReference>
<name>A0A2N9B5V3_STRCX</name>
<dbReference type="OrthoDB" id="8450798at2"/>
<dbReference type="InterPro" id="IPR051448">
    <property type="entry name" value="CdaR-like_regulators"/>
</dbReference>
<evidence type="ECO:0000313" key="3">
    <source>
        <dbReference type="EMBL" id="SOR78702.1"/>
    </source>
</evidence>
<keyword evidence="4" id="KW-1185">Reference proteome</keyword>
<dbReference type="InterPro" id="IPR012914">
    <property type="entry name" value="PucR_dom"/>
</dbReference>
<evidence type="ECO:0000259" key="2">
    <source>
        <dbReference type="Pfam" id="PF13556"/>
    </source>
</evidence>
<feature type="domain" description="Purine catabolism PurC-like" evidence="1">
    <location>
        <begin position="9"/>
        <end position="126"/>
    </location>
</feature>
<feature type="domain" description="PucR C-terminal helix-turn-helix" evidence="2">
    <location>
        <begin position="495"/>
        <end position="553"/>
    </location>
</feature>
<dbReference type="InterPro" id="IPR025736">
    <property type="entry name" value="PucR_C-HTH_dom"/>
</dbReference>